<dbReference type="Proteomes" id="UP000332515">
    <property type="component" value="Unassembled WGS sequence"/>
</dbReference>
<dbReference type="AlphaFoldDB" id="A0A6A7Y2K1"/>
<evidence type="ECO:0000259" key="2">
    <source>
        <dbReference type="Pfam" id="PF17930"/>
    </source>
</evidence>
<dbReference type="InterPro" id="IPR041255">
    <property type="entry name" value="LpxI_N"/>
</dbReference>
<organism evidence="3 4">
    <name type="scientific">Segnochrobactrum spirostomi</name>
    <dbReference type="NCBI Taxonomy" id="2608987"/>
    <lineage>
        <taxon>Bacteria</taxon>
        <taxon>Pseudomonadati</taxon>
        <taxon>Pseudomonadota</taxon>
        <taxon>Alphaproteobacteria</taxon>
        <taxon>Hyphomicrobiales</taxon>
        <taxon>Segnochrobactraceae</taxon>
        <taxon>Segnochrobactrum</taxon>
    </lineage>
</organism>
<protein>
    <submittedName>
        <fullName evidence="3">DUF1009 domain-containing protein</fullName>
    </submittedName>
</protein>
<gene>
    <name evidence="3" type="ORF">F0357_05080</name>
</gene>
<dbReference type="InterPro" id="IPR053174">
    <property type="entry name" value="LpxI"/>
</dbReference>
<dbReference type="Gene3D" id="3.40.50.20">
    <property type="match status" value="1"/>
</dbReference>
<evidence type="ECO:0000313" key="3">
    <source>
        <dbReference type="EMBL" id="MQT12049.1"/>
    </source>
</evidence>
<dbReference type="PANTHER" id="PTHR39962">
    <property type="entry name" value="BLL4848 PROTEIN"/>
    <property type="match status" value="1"/>
</dbReference>
<evidence type="ECO:0000259" key="1">
    <source>
        <dbReference type="Pfam" id="PF06230"/>
    </source>
</evidence>
<dbReference type="Pfam" id="PF06230">
    <property type="entry name" value="LpxI_C"/>
    <property type="match status" value="1"/>
</dbReference>
<dbReference type="Pfam" id="PF17930">
    <property type="entry name" value="LpxI_N"/>
    <property type="match status" value="1"/>
</dbReference>
<dbReference type="InterPro" id="IPR043167">
    <property type="entry name" value="LpxI_C_sf"/>
</dbReference>
<sequence length="313" mass="31804">MILRVGRGAPAEIAAKGTGGPEAAARGPLAVVAGGGGIPAELVADVRATGRPVVLIGIRGEGEPSLLDPLGADWVDWGQVGRLFELIERGGCKEVILIGSISKRPDFRSIVGDLGTLRRLPRILAALVGGDDSVLTRVIRIFEQEDLTVVGVPDVAPVLLAGAGTLGRQAPSADAMTAIATAAGVIEALSPHDVGQAAVALFRRTVAIEGAEGTDGMLERVAALRASGRIAGYEKASALVKRMKTRQDTRADLPTIGPATVERAAAAGLAGIAIESGHVIVAARAKTIAAADAAGLFLYGFSPADLAQAATRS</sequence>
<dbReference type="RefSeq" id="WP_153479372.1">
    <property type="nucleotide sequence ID" value="NZ_VWNA01000001.1"/>
</dbReference>
<dbReference type="EMBL" id="VWNA01000001">
    <property type="protein sequence ID" value="MQT12049.1"/>
    <property type="molecule type" value="Genomic_DNA"/>
</dbReference>
<feature type="domain" description="LpxI C-terminal" evidence="1">
    <location>
        <begin position="163"/>
        <end position="299"/>
    </location>
</feature>
<dbReference type="Gene3D" id="3.40.140.80">
    <property type="match status" value="1"/>
</dbReference>
<comment type="caution">
    <text evidence="3">The sequence shown here is derived from an EMBL/GenBank/DDBJ whole genome shotgun (WGS) entry which is preliminary data.</text>
</comment>
<name>A0A6A7Y2K1_9HYPH</name>
<dbReference type="PANTHER" id="PTHR39962:SF1">
    <property type="entry name" value="LPXI FAMILY PROTEIN"/>
    <property type="match status" value="1"/>
</dbReference>
<dbReference type="InterPro" id="IPR010415">
    <property type="entry name" value="LpxI_C"/>
</dbReference>
<keyword evidence="4" id="KW-1185">Reference proteome</keyword>
<accession>A0A6A7Y2K1</accession>
<evidence type="ECO:0000313" key="4">
    <source>
        <dbReference type="Proteomes" id="UP000332515"/>
    </source>
</evidence>
<reference evidence="3 4" key="1">
    <citation type="submission" date="2019-09" db="EMBL/GenBank/DDBJ databases">
        <title>Segnochrobactrum spirostomi gen. nov., sp. nov., isolated from the ciliate Spirostomum cf. yagiui and description of a novel family, Segnochrobactraceae fam. nov. within the order Rhizobiales of the class Alphaproteobacteria.</title>
        <authorList>
            <person name="Akter S."/>
            <person name="Shazib S.U.A."/>
            <person name="Shin M.K."/>
        </authorList>
    </citation>
    <scope>NUCLEOTIDE SEQUENCE [LARGE SCALE GENOMIC DNA]</scope>
    <source>
        <strain evidence="3 4">Sp-1</strain>
    </source>
</reference>
<feature type="domain" description="LpxI N-terminal" evidence="2">
    <location>
        <begin position="29"/>
        <end position="157"/>
    </location>
</feature>
<proteinExistence type="predicted"/>